<organism evidence="2 3">
    <name type="scientific">Diploscapter pachys</name>
    <dbReference type="NCBI Taxonomy" id="2018661"/>
    <lineage>
        <taxon>Eukaryota</taxon>
        <taxon>Metazoa</taxon>
        <taxon>Ecdysozoa</taxon>
        <taxon>Nematoda</taxon>
        <taxon>Chromadorea</taxon>
        <taxon>Rhabditida</taxon>
        <taxon>Rhabditina</taxon>
        <taxon>Rhabditomorpha</taxon>
        <taxon>Rhabditoidea</taxon>
        <taxon>Rhabditidae</taxon>
        <taxon>Diploscapter</taxon>
    </lineage>
</organism>
<keyword evidence="3" id="KW-1185">Reference proteome</keyword>
<name>A0A2A2J794_9BILA</name>
<evidence type="ECO:0000313" key="3">
    <source>
        <dbReference type="Proteomes" id="UP000218231"/>
    </source>
</evidence>
<dbReference type="EMBL" id="LIAE01010633">
    <property type="protein sequence ID" value="PAV57547.1"/>
    <property type="molecule type" value="Genomic_DNA"/>
</dbReference>
<proteinExistence type="predicted"/>
<reference evidence="2 3" key="1">
    <citation type="journal article" date="2017" name="Curr. Biol.">
        <title>Genome architecture and evolution of a unichromosomal asexual nematode.</title>
        <authorList>
            <person name="Fradin H."/>
            <person name="Zegar C."/>
            <person name="Gutwein M."/>
            <person name="Lucas J."/>
            <person name="Kovtun M."/>
            <person name="Corcoran D."/>
            <person name="Baugh L.R."/>
            <person name="Kiontke K."/>
            <person name="Gunsalus K."/>
            <person name="Fitch D.H."/>
            <person name="Piano F."/>
        </authorList>
    </citation>
    <scope>NUCLEOTIDE SEQUENCE [LARGE SCALE GENOMIC DNA]</scope>
    <source>
        <strain evidence="2">PF1309</strain>
    </source>
</reference>
<protein>
    <submittedName>
        <fullName evidence="2">Uncharacterized protein</fullName>
    </submittedName>
</protein>
<dbReference type="AlphaFoldDB" id="A0A2A2J794"/>
<comment type="caution">
    <text evidence="2">The sequence shown here is derived from an EMBL/GenBank/DDBJ whole genome shotgun (WGS) entry which is preliminary data.</text>
</comment>
<accession>A0A2A2J794</accession>
<evidence type="ECO:0000256" key="1">
    <source>
        <dbReference type="SAM" id="MobiDB-lite"/>
    </source>
</evidence>
<feature type="compositionally biased region" description="Basic and acidic residues" evidence="1">
    <location>
        <begin position="216"/>
        <end position="238"/>
    </location>
</feature>
<sequence>MDRRHPSRWICFNIGSRDNAIQAIPETRNKWTQRGSMTKDALVFHFRNSIQILAIICEKIITCALRERGRAALRRAPPNQRHRCVQVHLPFESFDVSTQCNATNKEDDKFIELGKRVINVDVDRLRPRDQYQGAVDTRGVEILKAVYESVQSINIRFGDHARYTPFSNVVKCVSRMTGVSSSTVQKICVSGWKRKRKIGRRSNAKDQESGSEESNNEEKIEYNEDEIEKKRSKTEPVRNVKNNVVKTEDCAPGPSLPLESRIIDESGSDDPPELQKQVKEEEEEECGTSDANPVGQIALKSLDELGTFTPLFVPLVDFENSVKQEPEE</sequence>
<evidence type="ECO:0000313" key="2">
    <source>
        <dbReference type="EMBL" id="PAV57547.1"/>
    </source>
</evidence>
<feature type="region of interest" description="Disordered" evidence="1">
    <location>
        <begin position="199"/>
        <end position="295"/>
    </location>
</feature>
<gene>
    <name evidence="2" type="ORF">WR25_02297</name>
</gene>
<dbReference type="Proteomes" id="UP000218231">
    <property type="component" value="Unassembled WGS sequence"/>
</dbReference>